<evidence type="ECO:0000313" key="1">
    <source>
        <dbReference type="EMBL" id="MBF6358241.1"/>
    </source>
</evidence>
<proteinExistence type="predicted"/>
<dbReference type="RefSeq" id="WP_195005082.1">
    <property type="nucleotide sequence ID" value="NZ_JADLQN010000011.1"/>
</dbReference>
<reference evidence="1 2" key="1">
    <citation type="submission" date="2020-10" db="EMBL/GenBank/DDBJ databases">
        <title>Identification of Nocardia species via Next-generation sequencing and recognition of intraspecies genetic diversity.</title>
        <authorList>
            <person name="Li P."/>
            <person name="Li P."/>
            <person name="Lu B."/>
        </authorList>
    </citation>
    <scope>NUCLEOTIDE SEQUENCE [LARGE SCALE GENOMIC DNA]</scope>
    <source>
        <strain evidence="1 2">BJ06-0143</strain>
    </source>
</reference>
<sequence>MDPLTDLIIGKMQEASVSAEALTRAIYGPGSPYKGRVTRRISNGVLNEDDIAFLHTSVELLQIRADELLRALLPGVPTAESLVIANKELRMKLNAIHEHLATDPGESGIGVVRDITASGRWACGILPYLSGPSDTLKVLTTTRVAVTLSRPELLEEGKTVRGMFMEDFGQILGDRAVFAGPAVRPLALPAVPTAPDQVVHLLIPAFSRDRSPSPMPLDLPKLGTSIVIVSTLQSAWCSNVAALVGRAIGWGVENASSVRRVAAPILDGDRDLFIARMNKLRNDGLRSKLLKPTECTVLHHTGHAVVDTNGELVEGHPVVDLLSADFDFDPPFLVVLRESDGMIANQDRVALRFKDASPRWPVDRWAAWRDELVDSVEPLVRQRRAMIVDLDYPWATPDSTSQAPEDAELSNQLLWQRTIKSAVKIVSRLLEWGGAGIKHPPTNLDPEAESLLKTEWRY</sequence>
<evidence type="ECO:0000313" key="2">
    <source>
        <dbReference type="Proteomes" id="UP000707731"/>
    </source>
</evidence>
<accession>A0ABS0DIF9</accession>
<name>A0ABS0DIF9_9NOCA</name>
<dbReference type="Proteomes" id="UP000707731">
    <property type="component" value="Unassembled WGS sequence"/>
</dbReference>
<dbReference type="EMBL" id="JADLQN010000011">
    <property type="protein sequence ID" value="MBF6358241.1"/>
    <property type="molecule type" value="Genomic_DNA"/>
</dbReference>
<gene>
    <name evidence="1" type="ORF">IU449_27470</name>
</gene>
<protein>
    <submittedName>
        <fullName evidence="1">Uncharacterized protein</fullName>
    </submittedName>
</protein>
<comment type="caution">
    <text evidence="1">The sequence shown here is derived from an EMBL/GenBank/DDBJ whole genome shotgun (WGS) entry which is preliminary data.</text>
</comment>
<keyword evidence="2" id="KW-1185">Reference proteome</keyword>
<organism evidence="1 2">
    <name type="scientific">Nocardia higoensis</name>
    <dbReference type="NCBI Taxonomy" id="228599"/>
    <lineage>
        <taxon>Bacteria</taxon>
        <taxon>Bacillati</taxon>
        <taxon>Actinomycetota</taxon>
        <taxon>Actinomycetes</taxon>
        <taxon>Mycobacteriales</taxon>
        <taxon>Nocardiaceae</taxon>
        <taxon>Nocardia</taxon>
    </lineage>
</organism>